<sequence length="208" mass="23945">MGKKQWPLYVMITVFVVYWVFMAITPTDRMQWLMENILLVSVILVLLFTYKKFRLSQLSYLFIFIFLCFHTYGAHYTYQGTPFDVWLKGALHTHRSYYDRVVHLLFGLLWAYPVREWLTRAGGMRGFWSYAMPVAVVFGFSAFFEIIEMGAAYVAGQVGQEYVGMQGDVFDSEKDMGLGLIGAVIAMILLGWKRKQGESKSPLAPGRP</sequence>
<keyword evidence="1" id="KW-0472">Membrane</keyword>
<feature type="transmembrane region" description="Helical" evidence="1">
    <location>
        <begin position="176"/>
        <end position="192"/>
    </location>
</feature>
<dbReference type="Proteomes" id="UP001355653">
    <property type="component" value="Unassembled WGS sequence"/>
</dbReference>
<feature type="transmembrane region" description="Helical" evidence="1">
    <location>
        <begin position="7"/>
        <end position="24"/>
    </location>
</feature>
<feature type="transmembrane region" description="Helical" evidence="1">
    <location>
        <begin position="60"/>
        <end position="77"/>
    </location>
</feature>
<gene>
    <name evidence="2" type="ORF">P5G65_28410</name>
</gene>
<dbReference type="PIRSF" id="PIRSF020606">
    <property type="entry name" value="UCP020606"/>
    <property type="match status" value="1"/>
</dbReference>
<proteinExistence type="predicted"/>
<accession>A0ABU6DJ99</accession>
<feature type="transmembrane region" description="Helical" evidence="1">
    <location>
        <begin position="97"/>
        <end position="115"/>
    </location>
</feature>
<protein>
    <submittedName>
        <fullName evidence="2">DUF2238 domain-containing protein</fullName>
    </submittedName>
</protein>
<keyword evidence="1" id="KW-1133">Transmembrane helix</keyword>
<keyword evidence="1" id="KW-0812">Transmembrane</keyword>
<feature type="transmembrane region" description="Helical" evidence="1">
    <location>
        <begin position="30"/>
        <end position="48"/>
    </location>
</feature>
<dbReference type="InterPro" id="IPR058534">
    <property type="entry name" value="YjdF"/>
</dbReference>
<feature type="transmembrane region" description="Helical" evidence="1">
    <location>
        <begin position="127"/>
        <end position="156"/>
    </location>
</feature>
<dbReference type="EMBL" id="JAROBY010000060">
    <property type="protein sequence ID" value="MEB4797831.1"/>
    <property type="molecule type" value="Genomic_DNA"/>
</dbReference>
<keyword evidence="3" id="KW-1185">Reference proteome</keyword>
<dbReference type="Pfam" id="PF09997">
    <property type="entry name" value="DUF2238"/>
    <property type="match status" value="1"/>
</dbReference>
<dbReference type="InterPro" id="IPR014509">
    <property type="entry name" value="YjdF-like"/>
</dbReference>
<evidence type="ECO:0000256" key="1">
    <source>
        <dbReference type="SAM" id="Phobius"/>
    </source>
</evidence>
<dbReference type="RefSeq" id="WP_127453566.1">
    <property type="nucleotide sequence ID" value="NZ_JAROBY010000060.1"/>
</dbReference>
<evidence type="ECO:0000313" key="2">
    <source>
        <dbReference type="EMBL" id="MEB4797831.1"/>
    </source>
</evidence>
<name>A0ABU6DJ99_9BACL</name>
<reference evidence="2 3" key="1">
    <citation type="submission" date="2023-03" db="EMBL/GenBank/DDBJ databases">
        <title>Bacillus Genome Sequencing.</title>
        <authorList>
            <person name="Dunlap C."/>
        </authorList>
    </citation>
    <scope>NUCLEOTIDE SEQUENCE [LARGE SCALE GENOMIC DNA]</scope>
    <source>
        <strain evidence="2 3">NRS-1351</strain>
    </source>
</reference>
<organism evidence="2 3">
    <name type="scientific">Paenibacillus chondroitinus</name>
    <dbReference type="NCBI Taxonomy" id="59842"/>
    <lineage>
        <taxon>Bacteria</taxon>
        <taxon>Bacillati</taxon>
        <taxon>Bacillota</taxon>
        <taxon>Bacilli</taxon>
        <taxon>Bacillales</taxon>
        <taxon>Paenibacillaceae</taxon>
        <taxon>Paenibacillus</taxon>
    </lineage>
</organism>
<comment type="caution">
    <text evidence="2">The sequence shown here is derived from an EMBL/GenBank/DDBJ whole genome shotgun (WGS) entry which is preliminary data.</text>
</comment>
<evidence type="ECO:0000313" key="3">
    <source>
        <dbReference type="Proteomes" id="UP001355653"/>
    </source>
</evidence>